<protein>
    <submittedName>
        <fullName evidence="2">(northern house mosquito) hypothetical protein</fullName>
    </submittedName>
</protein>
<dbReference type="EMBL" id="HBUE01176141">
    <property type="protein sequence ID" value="CAG6517835.1"/>
    <property type="molecule type" value="Transcribed_RNA"/>
</dbReference>
<evidence type="ECO:0000313" key="2">
    <source>
        <dbReference type="EMBL" id="CAG6517826.1"/>
    </source>
</evidence>
<proteinExistence type="predicted"/>
<dbReference type="EMBL" id="HBUE01176139">
    <property type="protein sequence ID" value="CAG6517829.1"/>
    <property type="molecule type" value="Transcribed_RNA"/>
</dbReference>
<sequence>MVNSFVVGVPAASSSVERGQTEREGSCSVSLSPTASRGRAPGSVWGEGNRRRPRDRVATTTSTTTGKKKTVYCVCLRCCCCCGIEGSTTGTCPGGSALCVAGCVHECGSGATTVTAVV</sequence>
<dbReference type="EMBL" id="HBUE01281654">
    <property type="protein sequence ID" value="CAG6569358.1"/>
    <property type="molecule type" value="Transcribed_RNA"/>
</dbReference>
<name>A0A8D8GRZ9_CULPI</name>
<organism evidence="2">
    <name type="scientific">Culex pipiens</name>
    <name type="common">House mosquito</name>
    <dbReference type="NCBI Taxonomy" id="7175"/>
    <lineage>
        <taxon>Eukaryota</taxon>
        <taxon>Metazoa</taxon>
        <taxon>Ecdysozoa</taxon>
        <taxon>Arthropoda</taxon>
        <taxon>Hexapoda</taxon>
        <taxon>Insecta</taxon>
        <taxon>Pterygota</taxon>
        <taxon>Neoptera</taxon>
        <taxon>Endopterygota</taxon>
        <taxon>Diptera</taxon>
        <taxon>Nematocera</taxon>
        <taxon>Culicoidea</taxon>
        <taxon>Culicidae</taxon>
        <taxon>Culicinae</taxon>
        <taxon>Culicini</taxon>
        <taxon>Culex</taxon>
        <taxon>Culex</taxon>
    </lineage>
</organism>
<evidence type="ECO:0000256" key="1">
    <source>
        <dbReference type="SAM" id="MobiDB-lite"/>
    </source>
</evidence>
<dbReference type="EMBL" id="HBUE01176138">
    <property type="protein sequence ID" value="CAG6517826.1"/>
    <property type="molecule type" value="Transcribed_RNA"/>
</dbReference>
<dbReference type="EMBL" id="HBUE01176140">
    <property type="protein sequence ID" value="CAG6517832.1"/>
    <property type="molecule type" value="Transcribed_RNA"/>
</dbReference>
<dbReference type="EMBL" id="HBUE01281657">
    <property type="protein sequence ID" value="CAG6569367.1"/>
    <property type="molecule type" value="Transcribed_RNA"/>
</dbReference>
<dbReference type="AlphaFoldDB" id="A0A8D8GRZ9"/>
<dbReference type="EMBL" id="HBUE01281655">
    <property type="protein sequence ID" value="CAG6569361.1"/>
    <property type="molecule type" value="Transcribed_RNA"/>
</dbReference>
<reference evidence="2" key="1">
    <citation type="submission" date="2021-05" db="EMBL/GenBank/DDBJ databases">
        <authorList>
            <person name="Alioto T."/>
            <person name="Alioto T."/>
            <person name="Gomez Garrido J."/>
        </authorList>
    </citation>
    <scope>NUCLEOTIDE SEQUENCE</scope>
</reference>
<feature type="region of interest" description="Disordered" evidence="1">
    <location>
        <begin position="1"/>
        <end position="63"/>
    </location>
</feature>
<dbReference type="EMBL" id="HBUE01053259">
    <property type="protein sequence ID" value="CAG6465401.1"/>
    <property type="molecule type" value="Transcribed_RNA"/>
</dbReference>
<dbReference type="EMBL" id="HBUE01281656">
    <property type="protein sequence ID" value="CAG6569364.1"/>
    <property type="molecule type" value="Transcribed_RNA"/>
</dbReference>
<accession>A0A8D8GRZ9</accession>